<dbReference type="PANTHER" id="PTHR42961">
    <property type="entry name" value="IRON-SULFUR PROTEIN NUBPL"/>
    <property type="match status" value="1"/>
</dbReference>
<dbReference type="InterPro" id="IPR034904">
    <property type="entry name" value="FSCA_dom_sf"/>
</dbReference>
<evidence type="ECO:0000259" key="9">
    <source>
        <dbReference type="Pfam" id="PF01883"/>
    </source>
</evidence>
<dbReference type="GO" id="GO:0005524">
    <property type="term" value="F:ATP binding"/>
    <property type="evidence" value="ECO:0007669"/>
    <property type="project" value="UniProtKB-KW"/>
</dbReference>
<feature type="binding site" evidence="8">
    <location>
        <begin position="125"/>
        <end position="132"/>
    </location>
    <ligand>
        <name>ATP</name>
        <dbReference type="ChEBI" id="CHEBI:30616"/>
    </ligand>
</feature>
<comment type="similarity">
    <text evidence="1">In the N-terminal section; belongs to the MIP18 family.</text>
</comment>
<keyword evidence="5 8" id="KW-0067">ATP-binding</keyword>
<evidence type="ECO:0000256" key="8">
    <source>
        <dbReference type="HAMAP-Rule" id="MF_02040"/>
    </source>
</evidence>
<dbReference type="Pfam" id="PF01883">
    <property type="entry name" value="FeS_assembly_P"/>
    <property type="match status" value="1"/>
</dbReference>
<comment type="caution">
    <text evidence="10">The sequence shown here is derived from an EMBL/GenBank/DDBJ whole genome shotgun (WGS) entry which is preliminary data.</text>
</comment>
<comment type="subunit">
    <text evidence="8">Homodimer.</text>
</comment>
<dbReference type="Proteomes" id="UP001205185">
    <property type="component" value="Unassembled WGS sequence"/>
</dbReference>
<evidence type="ECO:0000256" key="7">
    <source>
        <dbReference type="ARBA" id="ARBA00023014"/>
    </source>
</evidence>
<evidence type="ECO:0000256" key="4">
    <source>
        <dbReference type="ARBA" id="ARBA00022741"/>
    </source>
</evidence>
<organism evidence="10 11">
    <name type="scientific">Actinokineospora diospyrosa</name>
    <dbReference type="NCBI Taxonomy" id="103728"/>
    <lineage>
        <taxon>Bacteria</taxon>
        <taxon>Bacillati</taxon>
        <taxon>Actinomycetota</taxon>
        <taxon>Actinomycetes</taxon>
        <taxon>Pseudonocardiales</taxon>
        <taxon>Pseudonocardiaceae</taxon>
        <taxon>Actinokineospora</taxon>
    </lineage>
</organism>
<keyword evidence="3 8" id="KW-0479">Metal-binding</keyword>
<comment type="similarity">
    <text evidence="8">Belongs to the Mrp/NBP35 ATP-binding proteins family.</text>
</comment>
<dbReference type="Gene3D" id="3.40.50.300">
    <property type="entry name" value="P-loop containing nucleotide triphosphate hydrolases"/>
    <property type="match status" value="1"/>
</dbReference>
<evidence type="ECO:0000256" key="6">
    <source>
        <dbReference type="ARBA" id="ARBA00023004"/>
    </source>
</evidence>
<reference evidence="10 11" key="1">
    <citation type="submission" date="2022-06" db="EMBL/GenBank/DDBJ databases">
        <title>Genomic Encyclopedia of Archaeal and Bacterial Type Strains, Phase II (KMG-II): from individual species to whole genera.</title>
        <authorList>
            <person name="Goeker M."/>
        </authorList>
    </citation>
    <scope>NUCLEOTIDE SEQUENCE [LARGE SCALE GENOMIC DNA]</scope>
    <source>
        <strain evidence="10 11">DSM 44255</strain>
    </source>
</reference>
<feature type="domain" description="MIP18 family-like" evidence="9">
    <location>
        <begin position="11"/>
        <end position="83"/>
    </location>
</feature>
<dbReference type="CDD" id="cd02037">
    <property type="entry name" value="Mrp_NBP35"/>
    <property type="match status" value="1"/>
</dbReference>
<dbReference type="RefSeq" id="WP_253890556.1">
    <property type="nucleotide sequence ID" value="NZ_BAAAVB010000003.1"/>
</dbReference>
<evidence type="ECO:0000256" key="2">
    <source>
        <dbReference type="ARBA" id="ARBA00008205"/>
    </source>
</evidence>
<keyword evidence="11" id="KW-1185">Reference proteome</keyword>
<dbReference type="InterPro" id="IPR033756">
    <property type="entry name" value="YlxH/NBP35"/>
</dbReference>
<name>A0ABT1IL24_9PSEU</name>
<comment type="similarity">
    <text evidence="2">In the C-terminal section; belongs to the Mrp/NBP35 ATP-binding proteins family.</text>
</comment>
<dbReference type="PANTHER" id="PTHR42961:SF2">
    <property type="entry name" value="IRON-SULFUR PROTEIN NUBPL"/>
    <property type="match status" value="1"/>
</dbReference>
<protein>
    <recommendedName>
        <fullName evidence="8">Iron-sulfur cluster carrier protein</fullName>
    </recommendedName>
</protein>
<dbReference type="Gene3D" id="3.30.300.130">
    <property type="entry name" value="Fe-S cluster assembly (FSCA)"/>
    <property type="match status" value="1"/>
</dbReference>
<dbReference type="InterPro" id="IPR027417">
    <property type="entry name" value="P-loop_NTPase"/>
</dbReference>
<evidence type="ECO:0000256" key="5">
    <source>
        <dbReference type="ARBA" id="ARBA00022840"/>
    </source>
</evidence>
<dbReference type="HAMAP" id="MF_02040">
    <property type="entry name" value="Mrp_NBP35"/>
    <property type="match status" value="1"/>
</dbReference>
<accession>A0ABT1IL24</accession>
<comment type="function">
    <text evidence="8">Binds and transfers iron-sulfur (Fe-S) clusters to target apoproteins. Can hydrolyze ATP.</text>
</comment>
<keyword evidence="4 8" id="KW-0547">Nucleotide-binding</keyword>
<dbReference type="EMBL" id="JAMTCO010000016">
    <property type="protein sequence ID" value="MCP2273357.1"/>
    <property type="molecule type" value="Genomic_DNA"/>
</dbReference>
<dbReference type="Pfam" id="PF10609">
    <property type="entry name" value="ParA"/>
    <property type="match status" value="1"/>
</dbReference>
<dbReference type="InterPro" id="IPR044304">
    <property type="entry name" value="NUBPL-like"/>
</dbReference>
<gene>
    <name evidence="10" type="ORF">LV75_005886</name>
</gene>
<dbReference type="SUPFAM" id="SSF52540">
    <property type="entry name" value="P-loop containing nucleoside triphosphate hydrolases"/>
    <property type="match status" value="1"/>
</dbReference>
<keyword evidence="7 8" id="KW-0411">Iron-sulfur</keyword>
<keyword evidence="8" id="KW-0378">Hydrolase</keyword>
<evidence type="ECO:0000313" key="10">
    <source>
        <dbReference type="EMBL" id="MCP2273357.1"/>
    </source>
</evidence>
<dbReference type="InterPro" id="IPR002744">
    <property type="entry name" value="MIP18-like"/>
</dbReference>
<dbReference type="PROSITE" id="PS01215">
    <property type="entry name" value="MRP"/>
    <property type="match status" value="1"/>
</dbReference>
<keyword evidence="6 8" id="KW-0408">Iron</keyword>
<evidence type="ECO:0000313" key="11">
    <source>
        <dbReference type="Proteomes" id="UP001205185"/>
    </source>
</evidence>
<evidence type="ECO:0000256" key="1">
    <source>
        <dbReference type="ARBA" id="ARBA00007352"/>
    </source>
</evidence>
<dbReference type="InterPro" id="IPR019591">
    <property type="entry name" value="Mrp/NBP35_ATP-bd"/>
</dbReference>
<proteinExistence type="inferred from homology"/>
<evidence type="ECO:0000256" key="3">
    <source>
        <dbReference type="ARBA" id="ARBA00022723"/>
    </source>
</evidence>
<sequence length="381" mass="39974">MTTTEQVPEVEAVRKALAGVQDPEIHKPITDLGMVKDIAVHPDGRVEVAIYLTVAGCPLRDKITKDVTAAVSALPGVRSVAVELDVMNDQQRTALRKSLRGDAEEPRIPFAEPGSLTRVYCVASGKGGVGKSSVTVNLAVAMAARGVKVGIVDADIYGHSIPRMVGATEKPTKVEKMILPPQANGVKVISIGMFTPGNTPVVWRGPMLHRALQQFLADVFWGDLDVLLLDLPPGTGDIAISVAQLIPNAEILVVTTPQQAAAEVAERAGAIALQTRQRVAGVIENMSWFELPDGTRADLFGTGGGQSVAESLSRAVGSTVPLLGQVPLDPRLREGGDAGTPLVLSQPETAAAKVLIEIATKLSVRARGLAGRMLSVSPAGR</sequence>
<dbReference type="SUPFAM" id="SSF117916">
    <property type="entry name" value="Fe-S cluster assembly (FSCA) domain-like"/>
    <property type="match status" value="1"/>
</dbReference>
<dbReference type="InterPro" id="IPR000808">
    <property type="entry name" value="Mrp-like_CS"/>
</dbReference>